<reference evidence="4" key="1">
    <citation type="submission" date="2016-10" db="EMBL/GenBank/DDBJ databases">
        <authorList>
            <person name="Varghese N."/>
            <person name="Submissions S."/>
        </authorList>
    </citation>
    <scope>NUCLEOTIDE SEQUENCE [LARGE SCALE GENOMIC DNA]</scope>
    <source>
        <strain evidence="4">DSM 44675</strain>
    </source>
</reference>
<dbReference type="AlphaFoldDB" id="A0A1H7YWN9"/>
<dbReference type="EMBL" id="FOAW01000052">
    <property type="protein sequence ID" value="SEM50375.1"/>
    <property type="molecule type" value="Genomic_DNA"/>
</dbReference>
<dbReference type="Proteomes" id="UP000198677">
    <property type="component" value="Unassembled WGS sequence"/>
</dbReference>
<gene>
    <name evidence="3" type="ORF">SAMN05444583_1521</name>
</gene>
<feature type="signal peptide" evidence="2">
    <location>
        <begin position="1"/>
        <end position="29"/>
    </location>
</feature>
<evidence type="ECO:0000256" key="1">
    <source>
        <dbReference type="SAM" id="MobiDB-lite"/>
    </source>
</evidence>
<feature type="non-terminal residue" evidence="3">
    <location>
        <position position="255"/>
    </location>
</feature>
<keyword evidence="4" id="KW-1185">Reference proteome</keyword>
<feature type="compositionally biased region" description="Low complexity" evidence="1">
    <location>
        <begin position="197"/>
        <end position="210"/>
    </location>
</feature>
<keyword evidence="2" id="KW-0732">Signal</keyword>
<feature type="region of interest" description="Disordered" evidence="1">
    <location>
        <begin position="191"/>
        <end position="235"/>
    </location>
</feature>
<protein>
    <submittedName>
        <fullName evidence="3">Uncharacterized protein</fullName>
    </submittedName>
</protein>
<evidence type="ECO:0000313" key="3">
    <source>
        <dbReference type="EMBL" id="SEM50375.1"/>
    </source>
</evidence>
<organism evidence="3 4">
    <name type="scientific">Rhodococcus maanshanensis</name>
    <dbReference type="NCBI Taxonomy" id="183556"/>
    <lineage>
        <taxon>Bacteria</taxon>
        <taxon>Bacillati</taxon>
        <taxon>Actinomycetota</taxon>
        <taxon>Actinomycetes</taxon>
        <taxon>Mycobacteriales</taxon>
        <taxon>Nocardiaceae</taxon>
        <taxon>Rhodococcus</taxon>
    </lineage>
</organism>
<sequence length="255" mass="26397">MRSTRARRAAMIGTAALLLVAPCATLAQAEPTPPASALPEDLVAAIQRDLRLSPEQYLDRARTGQELATFAETLRGKFPTAYAGAWLDKAGTPLVGLADGPEKAAARTAVEAAGFKVKDQTRSENALRDLLGQLDTWIQQLPAPLSGHINGAKVDTVNNDIVLGVHDIAGGQGLQLPDFLKFVRVAQGPAGPSETPGLGSLGSFGSSDPTKPTEPTKPTDPTTASTITLDPITAAPNSNEYTLTAKITPAAAGGT</sequence>
<proteinExistence type="predicted"/>
<name>A0A1H7YWN9_9NOCA</name>
<evidence type="ECO:0000313" key="4">
    <source>
        <dbReference type="Proteomes" id="UP000198677"/>
    </source>
</evidence>
<dbReference type="Gene3D" id="3.30.300.50">
    <property type="match status" value="1"/>
</dbReference>
<dbReference type="InterPro" id="IPR035070">
    <property type="entry name" value="Streptogrisin_prodomain"/>
</dbReference>
<evidence type="ECO:0000256" key="2">
    <source>
        <dbReference type="SAM" id="SignalP"/>
    </source>
</evidence>
<feature type="chain" id="PRO_5011708927" evidence="2">
    <location>
        <begin position="30"/>
        <end position="255"/>
    </location>
</feature>
<accession>A0A1H7YWN9</accession>